<feature type="domain" description="Doubled CXXCH motif" evidence="2">
    <location>
        <begin position="67"/>
        <end position="106"/>
    </location>
</feature>
<dbReference type="SUPFAM" id="SSF48695">
    <property type="entry name" value="Multiheme cytochromes"/>
    <property type="match status" value="2"/>
</dbReference>
<feature type="domain" description="Doubled CXXCH motif" evidence="2">
    <location>
        <begin position="208"/>
        <end position="247"/>
    </location>
</feature>
<dbReference type="Gene3D" id="3.90.10.10">
    <property type="entry name" value="Cytochrome C3"/>
    <property type="match status" value="2"/>
</dbReference>
<feature type="domain" description="Doubled CXXCH motif" evidence="2">
    <location>
        <begin position="159"/>
        <end position="198"/>
    </location>
</feature>
<feature type="domain" description="Doubled CXXCH motif" evidence="2">
    <location>
        <begin position="319"/>
        <end position="368"/>
    </location>
</feature>
<gene>
    <name evidence="3" type="ORF">JYU06_04710</name>
</gene>
<evidence type="ECO:0000259" key="2">
    <source>
        <dbReference type="Pfam" id="PF09699"/>
    </source>
</evidence>
<accession>A0ABS3AXS2</accession>
<evidence type="ECO:0000256" key="1">
    <source>
        <dbReference type="SAM" id="SignalP"/>
    </source>
</evidence>
<feature type="chain" id="PRO_5045993083" description="Doubled CXXCH motif domain-containing protein" evidence="1">
    <location>
        <begin position="35"/>
        <end position="461"/>
    </location>
</feature>
<evidence type="ECO:0000313" key="3">
    <source>
        <dbReference type="EMBL" id="MBN4068801.1"/>
    </source>
</evidence>
<organism evidence="3 4">
    <name type="scientific">Desulfotalea psychrophila</name>
    <dbReference type="NCBI Taxonomy" id="84980"/>
    <lineage>
        <taxon>Bacteria</taxon>
        <taxon>Pseudomonadati</taxon>
        <taxon>Thermodesulfobacteriota</taxon>
        <taxon>Desulfobulbia</taxon>
        <taxon>Desulfobulbales</taxon>
        <taxon>Desulfocapsaceae</taxon>
        <taxon>Desulfotalea</taxon>
    </lineage>
</organism>
<dbReference type="EMBL" id="JAFITO010000056">
    <property type="protein sequence ID" value="MBN4068801.1"/>
    <property type="molecule type" value="Genomic_DNA"/>
</dbReference>
<dbReference type="Proteomes" id="UP000717534">
    <property type="component" value="Unassembled WGS sequence"/>
</dbReference>
<keyword evidence="4" id="KW-1185">Reference proteome</keyword>
<sequence length="461" mass="50724">MNKRKKNKKSPSSTWIKLCPIIFIAGIFALEACAAKDNKPANVTIKAGQSCSTSECHPKMGKGAYVHGPVATGDCSFCHKQENKDKHRFQPIKDVEALCYECHEKLDMGSVVHQPVADGDCTGCHSPHQSDNQFQLKGAGAILCYECHDESIGGGKFVHGPVAVDGCSICHAPHSSNSPKMLMAEGNDVCYSCHGDKQEEFSSKGFVHGPVSDGCVECHNPHSSDFNFTLPGESTQGVCFTCHEDKKDEISQVTVKHGGLETDKGCMACHNPHVSAFPQQLDMAPMDLCLSCHDKEYKHEDGTSVANMKILLEENSNHHGPIAEKDCSACHNTHGSKDFRILRGYFPKKFYASYDPDNFALCFMCHNDTLVKDAKTTTLTGFRNGDQNLHYLHVNKTPKGRTCRACHDAHATRNPKHITDTVPFGAYKMPVGFTKSDKGGTCLPGCHQQFDYNRDKKVKNR</sequence>
<dbReference type="Pfam" id="PF09699">
    <property type="entry name" value="Paired_CXXCH_1"/>
    <property type="match status" value="6"/>
</dbReference>
<reference evidence="3 4" key="1">
    <citation type="submission" date="2021-02" db="EMBL/GenBank/DDBJ databases">
        <title>Activity-based single-cell genomes from oceanic crustal fluid captures similar information to metagenomic and metatranscriptomic surveys with orders of magnitude less sampling.</title>
        <authorList>
            <person name="D'Angelo T.S."/>
            <person name="Orcutt B.N."/>
        </authorList>
    </citation>
    <scope>NUCLEOTIDE SEQUENCE [LARGE SCALE GENOMIC DNA]</scope>
    <source>
        <strain evidence="3">AH-315-G02</strain>
    </source>
</reference>
<feature type="domain" description="Doubled CXXCH motif" evidence="2">
    <location>
        <begin position="257"/>
        <end position="296"/>
    </location>
</feature>
<dbReference type="PANTHER" id="PTHR39425">
    <property type="entry name" value="LIPOPROTEIN CYTOCHROME C"/>
    <property type="match status" value="1"/>
</dbReference>
<dbReference type="NCBIfam" id="TIGR01905">
    <property type="entry name" value="paired_CXXCH_1"/>
    <property type="match status" value="6"/>
</dbReference>
<feature type="domain" description="Doubled CXXCH motif" evidence="2">
    <location>
        <begin position="113"/>
        <end position="150"/>
    </location>
</feature>
<dbReference type="InterPro" id="IPR036280">
    <property type="entry name" value="Multihaem_cyt_sf"/>
</dbReference>
<proteinExistence type="predicted"/>
<dbReference type="Gene3D" id="1.10.1130.10">
    <property type="entry name" value="Flavocytochrome C3, Chain A"/>
    <property type="match status" value="1"/>
</dbReference>
<feature type="signal peptide" evidence="1">
    <location>
        <begin position="1"/>
        <end position="34"/>
    </location>
</feature>
<protein>
    <recommendedName>
        <fullName evidence="2">Doubled CXXCH motif domain-containing protein</fullName>
    </recommendedName>
</protein>
<evidence type="ECO:0000313" key="4">
    <source>
        <dbReference type="Proteomes" id="UP000717534"/>
    </source>
</evidence>
<dbReference type="InterPro" id="IPR010177">
    <property type="entry name" value="Paired_CXXCH_1"/>
</dbReference>
<name>A0ABS3AXS2_9BACT</name>
<keyword evidence="1" id="KW-0732">Signal</keyword>
<comment type="caution">
    <text evidence="3">The sequence shown here is derived from an EMBL/GenBank/DDBJ whole genome shotgun (WGS) entry which is preliminary data.</text>
</comment>
<dbReference type="PANTHER" id="PTHR39425:SF1">
    <property type="entry name" value="CYTOCHROME C7-LIKE DOMAIN-CONTAINING PROTEIN"/>
    <property type="match status" value="1"/>
</dbReference>